<dbReference type="OrthoDB" id="7984201at2759"/>
<evidence type="ECO:0000256" key="1">
    <source>
        <dbReference type="SAM" id="SignalP"/>
    </source>
</evidence>
<feature type="chain" id="PRO_5034200514" description="PLC-like phosphodiesterase" evidence="1">
    <location>
        <begin position="18"/>
        <end position="375"/>
    </location>
</feature>
<dbReference type="InterPro" id="IPR051057">
    <property type="entry name" value="PI-PLC_domain"/>
</dbReference>
<dbReference type="GO" id="GO:0006629">
    <property type="term" value="P:lipid metabolic process"/>
    <property type="evidence" value="ECO:0007669"/>
    <property type="project" value="InterPro"/>
</dbReference>
<reference evidence="2" key="1">
    <citation type="submission" date="2021-03" db="EMBL/GenBank/DDBJ databases">
        <authorList>
            <person name="Tagirdzhanova G."/>
        </authorList>
    </citation>
    <scope>NUCLEOTIDE SEQUENCE</scope>
</reference>
<dbReference type="Gene3D" id="3.20.20.190">
    <property type="entry name" value="Phosphatidylinositol (PI) phosphodiesterase"/>
    <property type="match status" value="1"/>
</dbReference>
<accession>A0A8H3FR64</accession>
<keyword evidence="1" id="KW-0732">Signal</keyword>
<protein>
    <recommendedName>
        <fullName evidence="4">PLC-like phosphodiesterase</fullName>
    </recommendedName>
</protein>
<dbReference type="EMBL" id="CAJPDS010000048">
    <property type="protein sequence ID" value="CAF9928455.1"/>
    <property type="molecule type" value="Genomic_DNA"/>
</dbReference>
<dbReference type="SUPFAM" id="SSF51695">
    <property type="entry name" value="PLC-like phosphodiesterases"/>
    <property type="match status" value="1"/>
</dbReference>
<dbReference type="PANTHER" id="PTHR13593:SF80">
    <property type="entry name" value="PLC-LIKE PHOSPHODIESTERASE"/>
    <property type="match status" value="1"/>
</dbReference>
<evidence type="ECO:0000313" key="2">
    <source>
        <dbReference type="EMBL" id="CAF9928455.1"/>
    </source>
</evidence>
<keyword evidence="3" id="KW-1185">Reference proteome</keyword>
<comment type="caution">
    <text evidence="2">The sequence shown here is derived from an EMBL/GenBank/DDBJ whole genome shotgun (WGS) entry which is preliminary data.</text>
</comment>
<dbReference type="AlphaFoldDB" id="A0A8H3FR64"/>
<proteinExistence type="predicted"/>
<dbReference type="InterPro" id="IPR017946">
    <property type="entry name" value="PLC-like_Pdiesterase_TIM-brl"/>
</dbReference>
<dbReference type="Proteomes" id="UP000664521">
    <property type="component" value="Unassembled WGS sequence"/>
</dbReference>
<evidence type="ECO:0000313" key="3">
    <source>
        <dbReference type="Proteomes" id="UP000664521"/>
    </source>
</evidence>
<organism evidence="2 3">
    <name type="scientific">Heterodermia speciosa</name>
    <dbReference type="NCBI Taxonomy" id="116794"/>
    <lineage>
        <taxon>Eukaryota</taxon>
        <taxon>Fungi</taxon>
        <taxon>Dikarya</taxon>
        <taxon>Ascomycota</taxon>
        <taxon>Pezizomycotina</taxon>
        <taxon>Lecanoromycetes</taxon>
        <taxon>OSLEUM clade</taxon>
        <taxon>Lecanoromycetidae</taxon>
        <taxon>Caliciales</taxon>
        <taxon>Physciaceae</taxon>
        <taxon>Heterodermia</taxon>
    </lineage>
</organism>
<dbReference type="Pfam" id="PF26146">
    <property type="entry name" value="PI-PLC_X"/>
    <property type="match status" value="1"/>
</dbReference>
<name>A0A8H3FR64_9LECA</name>
<evidence type="ECO:0008006" key="4">
    <source>
        <dbReference type="Google" id="ProtNLM"/>
    </source>
</evidence>
<feature type="signal peptide" evidence="1">
    <location>
        <begin position="1"/>
        <end position="17"/>
    </location>
</feature>
<gene>
    <name evidence="2" type="ORF">HETSPECPRED_006837</name>
</gene>
<dbReference type="GO" id="GO:0008081">
    <property type="term" value="F:phosphoric diester hydrolase activity"/>
    <property type="evidence" value="ECO:0007669"/>
    <property type="project" value="InterPro"/>
</dbReference>
<dbReference type="PANTHER" id="PTHR13593">
    <property type="match status" value="1"/>
</dbReference>
<sequence>MYHRFISLLSLLPVALGAALGPRNSSTTSTACNNSPDLCSRSYSNITQLGAHDSPFLRDASTGYSSSGNQLVNTTLQLDAGVRLLTAQAHDNNGALHLCHTSCSLLDAGPLSSWLAEIKSWMDKNPNDVVTILVVNSDGATANTLHQQFVAADITQYTYTPPQTTAAIKVWPTLQSLIANNTRLITFVADIDPSTTQAANAQYLLNEFTFVFENPFENTSATNFSCVPDRPLAVRGETSEAVATGRLSLVNHFLDISLAFGIAVPDIANAHLTNANSGVVGNLGDSAKACATAFGKQPNFLLVDFFDQGNAIETVDKLNGITPVGRTDVSGLTDAQKGLSNAGSGRIGLLGGSFKTSTGLLVLVGVGVQILMALS</sequence>